<reference evidence="1 2" key="1">
    <citation type="submission" date="2018-12" db="EMBL/GenBank/DDBJ databases">
        <authorList>
            <person name="Sun L."/>
            <person name="Chen Z."/>
        </authorList>
    </citation>
    <scope>NUCLEOTIDE SEQUENCE [LARGE SCALE GENOMIC DNA]</scope>
    <source>
        <strain evidence="1 2">DSM 15890</strain>
    </source>
</reference>
<evidence type="ECO:0000313" key="1">
    <source>
        <dbReference type="EMBL" id="RUT44536.1"/>
    </source>
</evidence>
<protein>
    <submittedName>
        <fullName evidence="1">Protein phosphatase 2C domain-containing protein</fullName>
    </submittedName>
</protein>
<evidence type="ECO:0000313" key="2">
    <source>
        <dbReference type="Proteomes" id="UP000279446"/>
    </source>
</evidence>
<organism evidence="1 2">
    <name type="scientific">Paenibacillus anaericanus</name>
    <dbReference type="NCBI Taxonomy" id="170367"/>
    <lineage>
        <taxon>Bacteria</taxon>
        <taxon>Bacillati</taxon>
        <taxon>Bacillota</taxon>
        <taxon>Bacilli</taxon>
        <taxon>Bacillales</taxon>
        <taxon>Paenibacillaceae</taxon>
        <taxon>Paenibacillus</taxon>
    </lineage>
</organism>
<keyword evidence="2" id="KW-1185">Reference proteome</keyword>
<dbReference type="OrthoDB" id="7944398at2"/>
<proteinExistence type="predicted"/>
<sequence>MQYEWIGSKQPFLDQISLKSLGAIHIGCFGGSKSNGAFKNEDALFLMQEDGSWIFTCLLDAHNSAESAEIIIELLKNNSNQIHKICSSETAFSDIEPYILSLFVEDNFKSRCKDITGETSCLICYQSGAYLWWFSIGDCMAYLFHPDLAKFNQYGLNQRQFFEWVGQVNTFDLSVPCYTSGRRQLRYGSNYIVLATDGVLEYGDGYYQSSHNLYNSFVKGDRIDQNLHTILDNIMKDRVRDSASVVCWEVINKQQGLFPSD</sequence>
<name>A0A433Y6J2_9BACL</name>
<dbReference type="AlphaFoldDB" id="A0A433Y6J2"/>
<accession>A0A433Y6J2</accession>
<comment type="caution">
    <text evidence="1">The sequence shown here is derived from an EMBL/GenBank/DDBJ whole genome shotgun (WGS) entry which is preliminary data.</text>
</comment>
<dbReference type="SUPFAM" id="SSF81606">
    <property type="entry name" value="PP2C-like"/>
    <property type="match status" value="1"/>
</dbReference>
<dbReference type="RefSeq" id="WP_127193480.1">
    <property type="nucleotide sequence ID" value="NZ_RZNY01000015.1"/>
</dbReference>
<dbReference type="Proteomes" id="UP000279446">
    <property type="component" value="Unassembled WGS sequence"/>
</dbReference>
<gene>
    <name evidence="1" type="ORF">EJP82_18160</name>
</gene>
<dbReference type="Gene3D" id="3.60.40.10">
    <property type="entry name" value="PPM-type phosphatase domain"/>
    <property type="match status" value="1"/>
</dbReference>
<dbReference type="InterPro" id="IPR036457">
    <property type="entry name" value="PPM-type-like_dom_sf"/>
</dbReference>
<dbReference type="EMBL" id="RZNY01000015">
    <property type="protein sequence ID" value="RUT44536.1"/>
    <property type="molecule type" value="Genomic_DNA"/>
</dbReference>